<feature type="signal peptide" evidence="3">
    <location>
        <begin position="1"/>
        <end position="20"/>
    </location>
</feature>
<feature type="chain" id="PRO_5008147787" evidence="3">
    <location>
        <begin position="21"/>
        <end position="144"/>
    </location>
</feature>
<reference evidence="4" key="1">
    <citation type="submission" date="2014-05" db="EMBL/GenBank/DDBJ databases">
        <title>The genome and life-stage specific transcriptomes of Globodera pallida elucidate key aspects of plant parasitism by a cyst nematode.</title>
        <authorList>
            <person name="Cotton J.A."/>
            <person name="Lilley C.J."/>
            <person name="Jones L.M."/>
            <person name="Kikuchi T."/>
            <person name="Reid A.J."/>
            <person name="Thorpe P."/>
            <person name="Tsai I.J."/>
            <person name="Beasley H."/>
            <person name="Blok V."/>
            <person name="Cock P.J.A."/>
            <person name="Van den Akker S.E."/>
            <person name="Holroyd N."/>
            <person name="Hunt M."/>
            <person name="Mantelin S."/>
            <person name="Naghra H."/>
            <person name="Pain A."/>
            <person name="Palomares-Rius J.E."/>
            <person name="Zarowiecki M."/>
            <person name="Berriman M."/>
            <person name="Jones J.T."/>
            <person name="Urwin P.E."/>
        </authorList>
    </citation>
    <scope>NUCLEOTIDE SEQUENCE [LARGE SCALE GENOMIC DNA]</scope>
    <source>
        <strain evidence="4">Lindley</strain>
    </source>
</reference>
<dbReference type="Proteomes" id="UP000050741">
    <property type="component" value="Unassembled WGS sequence"/>
</dbReference>
<accession>A0A183CMR7</accession>
<reference evidence="5" key="2">
    <citation type="submission" date="2016-06" db="UniProtKB">
        <authorList>
            <consortium name="WormBaseParasite"/>
        </authorList>
    </citation>
    <scope>IDENTIFICATION</scope>
</reference>
<name>A0A183CMR7_GLOPA</name>
<sequence>MFLLHRQMLLLLPLYALCFAAPPFKFGTSVELEGISTEKKGLSVTYRTFNKTEKDDAFVVLQLTGANINDSEVGRKGSDSTNNGTEVGLGRKGSDSTNNVTPNSTSGLMLYLLLAFVLNTVLFVLSAALRPVPAPLHKGTSIGG</sequence>
<proteinExistence type="predicted"/>
<feature type="region of interest" description="Disordered" evidence="1">
    <location>
        <begin position="72"/>
        <end position="100"/>
    </location>
</feature>
<dbReference type="WBParaSite" id="GPLIN_001417300">
    <property type="protein sequence ID" value="GPLIN_001417300"/>
    <property type="gene ID" value="GPLIN_001417300"/>
</dbReference>
<keyword evidence="4" id="KW-1185">Reference proteome</keyword>
<feature type="transmembrane region" description="Helical" evidence="2">
    <location>
        <begin position="108"/>
        <end position="129"/>
    </location>
</feature>
<evidence type="ECO:0000256" key="1">
    <source>
        <dbReference type="SAM" id="MobiDB-lite"/>
    </source>
</evidence>
<evidence type="ECO:0000256" key="2">
    <source>
        <dbReference type="SAM" id="Phobius"/>
    </source>
</evidence>
<organism evidence="4 5">
    <name type="scientific">Globodera pallida</name>
    <name type="common">Potato cyst nematode worm</name>
    <name type="synonym">Heterodera pallida</name>
    <dbReference type="NCBI Taxonomy" id="36090"/>
    <lineage>
        <taxon>Eukaryota</taxon>
        <taxon>Metazoa</taxon>
        <taxon>Ecdysozoa</taxon>
        <taxon>Nematoda</taxon>
        <taxon>Chromadorea</taxon>
        <taxon>Rhabditida</taxon>
        <taxon>Tylenchina</taxon>
        <taxon>Tylenchomorpha</taxon>
        <taxon>Tylenchoidea</taxon>
        <taxon>Heteroderidae</taxon>
        <taxon>Heteroderinae</taxon>
        <taxon>Globodera</taxon>
    </lineage>
</organism>
<keyword evidence="2" id="KW-1133">Transmembrane helix</keyword>
<protein>
    <submittedName>
        <fullName evidence="5">Translocon-associated protein subunit beta</fullName>
    </submittedName>
</protein>
<keyword evidence="2" id="KW-0472">Membrane</keyword>
<evidence type="ECO:0000256" key="3">
    <source>
        <dbReference type="SAM" id="SignalP"/>
    </source>
</evidence>
<dbReference type="AlphaFoldDB" id="A0A183CMR7"/>
<evidence type="ECO:0000313" key="5">
    <source>
        <dbReference type="WBParaSite" id="GPLIN_001417300"/>
    </source>
</evidence>
<keyword evidence="2" id="KW-0812">Transmembrane</keyword>
<evidence type="ECO:0000313" key="4">
    <source>
        <dbReference type="Proteomes" id="UP000050741"/>
    </source>
</evidence>
<keyword evidence="3" id="KW-0732">Signal</keyword>